<comment type="similarity">
    <text evidence="2">Belongs to the polysaccharide synthase family.</text>
</comment>
<dbReference type="EMBL" id="JAFMYW010000005">
    <property type="protein sequence ID" value="MBO0950263.1"/>
    <property type="molecule type" value="Genomic_DNA"/>
</dbReference>
<keyword evidence="5 7" id="KW-1133">Transmembrane helix</keyword>
<keyword evidence="6 7" id="KW-0472">Membrane</keyword>
<dbReference type="PANTHER" id="PTHR30250:SF10">
    <property type="entry name" value="LIPOPOLYSACCHARIDE BIOSYNTHESIS PROTEIN WZXC"/>
    <property type="match status" value="1"/>
</dbReference>
<organism evidence="8 9">
    <name type="scientific">Fibrella forsythiae</name>
    <dbReference type="NCBI Taxonomy" id="2817061"/>
    <lineage>
        <taxon>Bacteria</taxon>
        <taxon>Pseudomonadati</taxon>
        <taxon>Bacteroidota</taxon>
        <taxon>Cytophagia</taxon>
        <taxon>Cytophagales</taxon>
        <taxon>Spirosomataceae</taxon>
        <taxon>Fibrella</taxon>
    </lineage>
</organism>
<name>A0ABS3JLD6_9BACT</name>
<gene>
    <name evidence="8" type="ORF">J2I46_16840</name>
</gene>
<evidence type="ECO:0000256" key="7">
    <source>
        <dbReference type="SAM" id="Phobius"/>
    </source>
</evidence>
<feature type="transmembrane region" description="Helical" evidence="7">
    <location>
        <begin position="81"/>
        <end position="103"/>
    </location>
</feature>
<comment type="caution">
    <text evidence="8">The sequence shown here is derived from an EMBL/GenBank/DDBJ whole genome shotgun (WGS) entry which is preliminary data.</text>
</comment>
<dbReference type="NCBIfam" id="NF007773">
    <property type="entry name" value="PRK10459.1"/>
    <property type="match status" value="1"/>
</dbReference>
<dbReference type="CDD" id="cd13127">
    <property type="entry name" value="MATE_tuaB_like"/>
    <property type="match status" value="1"/>
</dbReference>
<feature type="transmembrane region" description="Helical" evidence="7">
    <location>
        <begin position="146"/>
        <end position="167"/>
    </location>
</feature>
<feature type="transmembrane region" description="Helical" evidence="7">
    <location>
        <begin position="115"/>
        <end position="134"/>
    </location>
</feature>
<evidence type="ECO:0000256" key="6">
    <source>
        <dbReference type="ARBA" id="ARBA00023136"/>
    </source>
</evidence>
<dbReference type="Proteomes" id="UP000664628">
    <property type="component" value="Unassembled WGS sequence"/>
</dbReference>
<dbReference type="PANTHER" id="PTHR30250">
    <property type="entry name" value="PST FAMILY PREDICTED COLANIC ACID TRANSPORTER"/>
    <property type="match status" value="1"/>
</dbReference>
<feature type="transmembrane region" description="Helical" evidence="7">
    <location>
        <begin position="12"/>
        <end position="35"/>
    </location>
</feature>
<proteinExistence type="inferred from homology"/>
<feature type="transmembrane region" description="Helical" evidence="7">
    <location>
        <begin position="292"/>
        <end position="315"/>
    </location>
</feature>
<protein>
    <submittedName>
        <fullName evidence="8">MOP flippase family protein</fullName>
    </submittedName>
</protein>
<feature type="transmembrane region" description="Helical" evidence="7">
    <location>
        <begin position="41"/>
        <end position="60"/>
    </location>
</feature>
<evidence type="ECO:0000256" key="5">
    <source>
        <dbReference type="ARBA" id="ARBA00022989"/>
    </source>
</evidence>
<reference evidence="8 9" key="1">
    <citation type="submission" date="2021-03" db="EMBL/GenBank/DDBJ databases">
        <title>Fibrella sp. HMF5405 genome sequencing and assembly.</title>
        <authorList>
            <person name="Kang H."/>
            <person name="Kim H."/>
            <person name="Bae S."/>
            <person name="Joh K."/>
        </authorList>
    </citation>
    <scope>NUCLEOTIDE SEQUENCE [LARGE SCALE GENOMIC DNA]</scope>
    <source>
        <strain evidence="8 9">HMF5405</strain>
    </source>
</reference>
<evidence type="ECO:0000256" key="2">
    <source>
        <dbReference type="ARBA" id="ARBA00007430"/>
    </source>
</evidence>
<comment type="subcellular location">
    <subcellularLocation>
        <location evidence="1">Cell membrane</location>
        <topology evidence="1">Multi-pass membrane protein</topology>
    </subcellularLocation>
</comment>
<dbReference type="Pfam" id="PF13440">
    <property type="entry name" value="Polysacc_synt_3"/>
    <property type="match status" value="1"/>
</dbReference>
<feature type="transmembrane region" description="Helical" evidence="7">
    <location>
        <begin position="443"/>
        <end position="464"/>
    </location>
</feature>
<dbReference type="InterPro" id="IPR050833">
    <property type="entry name" value="Poly_Biosynth_Transport"/>
</dbReference>
<feature type="transmembrane region" description="Helical" evidence="7">
    <location>
        <begin position="380"/>
        <end position="405"/>
    </location>
</feature>
<evidence type="ECO:0000256" key="1">
    <source>
        <dbReference type="ARBA" id="ARBA00004651"/>
    </source>
</evidence>
<dbReference type="RefSeq" id="WP_207330224.1">
    <property type="nucleotide sequence ID" value="NZ_JAFMYW010000005.1"/>
</dbReference>
<keyword evidence="9" id="KW-1185">Reference proteome</keyword>
<feature type="transmembrane region" description="Helical" evidence="7">
    <location>
        <begin position="417"/>
        <end position="437"/>
    </location>
</feature>
<evidence type="ECO:0000313" key="8">
    <source>
        <dbReference type="EMBL" id="MBO0950263.1"/>
    </source>
</evidence>
<evidence type="ECO:0000256" key="4">
    <source>
        <dbReference type="ARBA" id="ARBA00022692"/>
    </source>
</evidence>
<feature type="transmembrane region" description="Helical" evidence="7">
    <location>
        <begin position="355"/>
        <end position="374"/>
    </location>
</feature>
<evidence type="ECO:0000313" key="9">
    <source>
        <dbReference type="Proteomes" id="UP000664628"/>
    </source>
</evidence>
<evidence type="ECO:0000256" key="3">
    <source>
        <dbReference type="ARBA" id="ARBA00022475"/>
    </source>
</evidence>
<feature type="transmembrane region" description="Helical" evidence="7">
    <location>
        <begin position="327"/>
        <end position="348"/>
    </location>
</feature>
<keyword evidence="4 7" id="KW-0812">Transmembrane</keyword>
<sequence>MNTKSAAMNGGKWITIATVISTVFQFGQMVVLARLLTPSDFGLVALSNLILTFFQLFTNLGFSNSIIYKQESDRSVLSTLYLLNITLGILIFGIIQVATPSIVAFKEEPRLERVLHLSSCYFLIVYFGQIYLFLMEKELQFRTIAIIEIVGTFIGTATTLIMAYSGYHELSLVIGQLITQAIKTTLQVVLGSSLFKPVLRFAFNEVGEHLRFGFFNLGDGILGYVQSNYDNLFIGFILGNEMLGLYTLAYQLAIFPITKLNPIILQVAYPVLAKMQNDNAELKRSYLKILDILSYCNFPLLAGLFITADSVVPLFYGPGWGGTVGLIQIFVFVGMMMCLSHPLFTLAFTKGKPNLLFYLNLVTLIVKIPLVYWLGRTYGVTGAATAFLVATLFNLLANFAVVHYLIGNFMGVFLRNVVRPVLFCVLMVASIAAYKALFGYEGIVNTIAEISIGGAVYGALTLAFKFSVSDIKELKQAL</sequence>
<accession>A0ABS3JLD6</accession>
<keyword evidence="3" id="KW-1003">Cell membrane</keyword>